<protein>
    <submittedName>
        <fullName evidence="3">Allatostatin-C neuropeptide</fullName>
    </submittedName>
</protein>
<evidence type="ECO:0000256" key="1">
    <source>
        <dbReference type="SAM" id="Coils"/>
    </source>
</evidence>
<keyword evidence="3" id="KW-0527">Neuropeptide</keyword>
<evidence type="ECO:0000256" key="2">
    <source>
        <dbReference type="SAM" id="SignalP"/>
    </source>
</evidence>
<keyword evidence="2" id="KW-0732">Signal</keyword>
<feature type="signal peptide" evidence="2">
    <location>
        <begin position="1"/>
        <end position="23"/>
    </location>
</feature>
<accession>V5TDI3</accession>
<keyword evidence="1" id="KW-0175">Coiled coil</keyword>
<feature type="chain" id="PRO_5004740954" evidence="2">
    <location>
        <begin position="24"/>
        <end position="106"/>
    </location>
</feature>
<dbReference type="EMBL" id="KF515923">
    <property type="protein sequence ID" value="AHB62362.1"/>
    <property type="molecule type" value="mRNA"/>
</dbReference>
<name>V5TDI3_PLADU</name>
<reference evidence="3" key="1">
    <citation type="submission" date="2013-08" db="EMBL/GenBank/DDBJ databases">
        <title>The neuropeptide complement of the marine annelid Platynereis dumerilii.</title>
        <authorList>
            <person name="Conzelmann M."/>
            <person name="Williams E.A."/>
            <person name="Krug K."/>
            <person name="Franz-Wachtel M."/>
            <person name="Macek B."/>
            <person name="Jekely G."/>
        </authorList>
    </citation>
    <scope>NUCLEOTIDE SEQUENCE</scope>
</reference>
<evidence type="ECO:0000313" key="3">
    <source>
        <dbReference type="EMBL" id="AHB62362.1"/>
    </source>
</evidence>
<dbReference type="AlphaFoldDB" id="V5TDI3"/>
<dbReference type="GO" id="GO:0007218">
    <property type="term" value="P:neuropeptide signaling pathway"/>
    <property type="evidence" value="ECO:0007669"/>
    <property type="project" value="UniProtKB-KW"/>
</dbReference>
<sequence>MVDFTAHTLAIVLIINCICIAFAEPAPSELGSVGDYENEHYKSLQGGMLERRLREDIEREMTDVKKLEHQLMGHLNLIQEKKRQLEIKKRQPVQCLVNIVSCWKRK</sequence>
<organism evidence="3">
    <name type="scientific">Platynereis dumerilii</name>
    <name type="common">Dumeril's clam worm</name>
    <dbReference type="NCBI Taxonomy" id="6359"/>
    <lineage>
        <taxon>Eukaryota</taxon>
        <taxon>Metazoa</taxon>
        <taxon>Spiralia</taxon>
        <taxon>Lophotrochozoa</taxon>
        <taxon>Annelida</taxon>
        <taxon>Polychaeta</taxon>
        <taxon>Errantia</taxon>
        <taxon>Phyllodocida</taxon>
        <taxon>Nereididae</taxon>
        <taxon>Platynereis</taxon>
    </lineage>
</organism>
<proteinExistence type="evidence at transcript level"/>
<feature type="coiled-coil region" evidence="1">
    <location>
        <begin position="50"/>
        <end position="84"/>
    </location>
</feature>